<keyword evidence="8" id="KW-0539">Nucleus</keyword>
<keyword evidence="10" id="KW-1185">Reference proteome</keyword>
<reference evidence="9 10" key="1">
    <citation type="submission" date="2018-11" db="EMBL/GenBank/DDBJ databases">
        <authorList>
            <consortium name="Pathogen Informatics"/>
        </authorList>
    </citation>
    <scope>NUCLEOTIDE SEQUENCE [LARGE SCALE GENOMIC DNA]</scope>
</reference>
<sequence length="154" mass="17105">KCAVVTICSESSVPDEQFRRLVSVADTVITLETHEGACVADIMTYKKNGKHANMKETFNISEDMKISSKKFVPSESLQAQLSNSRLEDLDIEPELGEKERDAKQNLNLPYTSVAKQSDKTIISSSRFTAAFYAQVWPKLAEASVKRGLSLLFGK</sequence>
<evidence type="ECO:0000256" key="6">
    <source>
        <dbReference type="ARBA" id="ARBA00022490"/>
    </source>
</evidence>
<evidence type="ECO:0000256" key="3">
    <source>
        <dbReference type="ARBA" id="ARBA00005043"/>
    </source>
</evidence>
<feature type="non-terminal residue" evidence="9">
    <location>
        <position position="1"/>
    </location>
</feature>
<dbReference type="GO" id="GO:0033588">
    <property type="term" value="C:elongator holoenzyme complex"/>
    <property type="evidence" value="ECO:0007669"/>
    <property type="project" value="InterPro"/>
</dbReference>
<dbReference type="InterPro" id="IPR019519">
    <property type="entry name" value="Elp5"/>
</dbReference>
<dbReference type="GO" id="GO:0002098">
    <property type="term" value="P:tRNA wobble uridine modification"/>
    <property type="evidence" value="ECO:0007669"/>
    <property type="project" value="InterPro"/>
</dbReference>
<organism evidence="9 10">
    <name type="scientific">Cylicostephanus goldi</name>
    <name type="common">Nematode worm</name>
    <dbReference type="NCBI Taxonomy" id="71465"/>
    <lineage>
        <taxon>Eukaryota</taxon>
        <taxon>Metazoa</taxon>
        <taxon>Ecdysozoa</taxon>
        <taxon>Nematoda</taxon>
        <taxon>Chromadorea</taxon>
        <taxon>Rhabditida</taxon>
        <taxon>Rhabditina</taxon>
        <taxon>Rhabditomorpha</taxon>
        <taxon>Strongyloidea</taxon>
        <taxon>Strongylidae</taxon>
        <taxon>Cylicostephanus</taxon>
    </lineage>
</organism>
<proteinExistence type="inferred from homology"/>
<dbReference type="EMBL" id="UYRV01116800">
    <property type="protein sequence ID" value="VDN30291.1"/>
    <property type="molecule type" value="Genomic_DNA"/>
</dbReference>
<dbReference type="OrthoDB" id="5829461at2759"/>
<keyword evidence="6" id="KW-0963">Cytoplasm</keyword>
<comment type="similarity">
    <text evidence="4">Belongs to the ELP5 family.</text>
</comment>
<protein>
    <recommendedName>
        <fullName evidence="5">Elongator complex protein 5</fullName>
    </recommendedName>
</protein>
<comment type="subcellular location">
    <subcellularLocation>
        <location evidence="2">Cytoplasm</location>
    </subcellularLocation>
    <subcellularLocation>
        <location evidence="1">Nucleus</location>
    </subcellularLocation>
</comment>
<comment type="pathway">
    <text evidence="3">tRNA modification; 5-methoxycarbonylmethyl-2-thiouridine-tRNA biosynthesis.</text>
</comment>
<dbReference type="GO" id="GO:0005634">
    <property type="term" value="C:nucleus"/>
    <property type="evidence" value="ECO:0007669"/>
    <property type="project" value="UniProtKB-SubCell"/>
</dbReference>
<evidence type="ECO:0000313" key="10">
    <source>
        <dbReference type="Proteomes" id="UP000271889"/>
    </source>
</evidence>
<dbReference type="GO" id="GO:0000049">
    <property type="term" value="F:tRNA binding"/>
    <property type="evidence" value="ECO:0007669"/>
    <property type="project" value="TreeGrafter"/>
</dbReference>
<evidence type="ECO:0000256" key="8">
    <source>
        <dbReference type="ARBA" id="ARBA00023242"/>
    </source>
</evidence>
<evidence type="ECO:0000313" key="9">
    <source>
        <dbReference type="EMBL" id="VDN30291.1"/>
    </source>
</evidence>
<dbReference type="PANTHER" id="PTHR15641:SF1">
    <property type="entry name" value="ELONGATOR COMPLEX PROTEIN 5"/>
    <property type="match status" value="1"/>
</dbReference>
<evidence type="ECO:0000256" key="4">
    <source>
        <dbReference type="ARBA" id="ARBA00009567"/>
    </source>
</evidence>
<evidence type="ECO:0000256" key="2">
    <source>
        <dbReference type="ARBA" id="ARBA00004496"/>
    </source>
</evidence>
<dbReference type="Proteomes" id="UP000271889">
    <property type="component" value="Unassembled WGS sequence"/>
</dbReference>
<dbReference type="AlphaFoldDB" id="A0A3P7NGM8"/>
<dbReference type="PANTHER" id="PTHR15641">
    <property type="entry name" value="ELONGATOR COMPLEX PROTEIN 5"/>
    <property type="match status" value="1"/>
</dbReference>
<evidence type="ECO:0000256" key="7">
    <source>
        <dbReference type="ARBA" id="ARBA00022694"/>
    </source>
</evidence>
<name>A0A3P7NGM8_CYLGO</name>
<gene>
    <name evidence="9" type="ORF">CGOC_LOCUS11509</name>
</gene>
<evidence type="ECO:0000256" key="1">
    <source>
        <dbReference type="ARBA" id="ARBA00004123"/>
    </source>
</evidence>
<keyword evidence="7" id="KW-0819">tRNA processing</keyword>
<evidence type="ECO:0000256" key="5">
    <source>
        <dbReference type="ARBA" id="ARBA00020264"/>
    </source>
</evidence>
<accession>A0A3P7NGM8</accession>
<dbReference type="GO" id="GO:0005829">
    <property type="term" value="C:cytosol"/>
    <property type="evidence" value="ECO:0007669"/>
    <property type="project" value="TreeGrafter"/>
</dbReference>